<feature type="transmembrane region" description="Helical" evidence="7">
    <location>
        <begin position="351"/>
        <end position="372"/>
    </location>
</feature>
<accession>T1AP45</accession>
<evidence type="ECO:0000256" key="4">
    <source>
        <dbReference type="ARBA" id="ARBA00022692"/>
    </source>
</evidence>
<dbReference type="EMBL" id="AUZZ01001941">
    <property type="protein sequence ID" value="EQD62356.1"/>
    <property type="molecule type" value="Genomic_DNA"/>
</dbReference>
<proteinExistence type="inferred from homology"/>
<dbReference type="PANTHER" id="PTHR30012">
    <property type="entry name" value="GENERAL SECRETION PATHWAY PROTEIN"/>
    <property type="match status" value="1"/>
</dbReference>
<feature type="transmembrane region" description="Helical" evidence="7">
    <location>
        <begin position="174"/>
        <end position="207"/>
    </location>
</feature>
<evidence type="ECO:0000313" key="9">
    <source>
        <dbReference type="EMBL" id="EQD62356.1"/>
    </source>
</evidence>
<dbReference type="InterPro" id="IPR042094">
    <property type="entry name" value="T2SS_GspF_sf"/>
</dbReference>
<gene>
    <name evidence="9" type="ORF">B2A_02861</name>
</gene>
<evidence type="ECO:0000256" key="5">
    <source>
        <dbReference type="ARBA" id="ARBA00022989"/>
    </source>
</evidence>
<evidence type="ECO:0000256" key="2">
    <source>
        <dbReference type="ARBA" id="ARBA00005745"/>
    </source>
</evidence>
<feature type="domain" description="Type II secretion system protein GspF" evidence="8">
    <location>
        <begin position="242"/>
        <end position="365"/>
    </location>
</feature>
<dbReference type="PANTHER" id="PTHR30012:SF0">
    <property type="entry name" value="TYPE II SECRETION SYSTEM PROTEIN F-RELATED"/>
    <property type="match status" value="1"/>
</dbReference>
<comment type="similarity">
    <text evidence="2">Belongs to the GSP F family.</text>
</comment>
<evidence type="ECO:0000256" key="7">
    <source>
        <dbReference type="SAM" id="Phobius"/>
    </source>
</evidence>
<reference evidence="9" key="1">
    <citation type="submission" date="2013-08" db="EMBL/GenBank/DDBJ databases">
        <authorList>
            <person name="Mendez C."/>
            <person name="Richter M."/>
            <person name="Ferrer M."/>
            <person name="Sanchez J."/>
        </authorList>
    </citation>
    <scope>NUCLEOTIDE SEQUENCE</scope>
</reference>
<dbReference type="InterPro" id="IPR003004">
    <property type="entry name" value="GspF/PilC"/>
</dbReference>
<dbReference type="GO" id="GO:0005886">
    <property type="term" value="C:plasma membrane"/>
    <property type="evidence" value="ECO:0007669"/>
    <property type="project" value="UniProtKB-SubCell"/>
</dbReference>
<dbReference type="Pfam" id="PF00482">
    <property type="entry name" value="T2SSF"/>
    <property type="match status" value="2"/>
</dbReference>
<protein>
    <submittedName>
        <fullName evidence="9">Type IV pilus biogenesis protein</fullName>
    </submittedName>
</protein>
<feature type="domain" description="Type II secretion system protein GspF" evidence="8">
    <location>
        <begin position="43"/>
        <end position="163"/>
    </location>
</feature>
<reference evidence="9" key="2">
    <citation type="journal article" date="2014" name="ISME J.">
        <title>Microbial stratification in low pH oxic and suboxic macroscopic growths along an acid mine drainage.</title>
        <authorList>
            <person name="Mendez-Garcia C."/>
            <person name="Mesa V."/>
            <person name="Sprenger R.R."/>
            <person name="Richter M."/>
            <person name="Diez M.S."/>
            <person name="Solano J."/>
            <person name="Bargiela R."/>
            <person name="Golyshina O.V."/>
            <person name="Manteca A."/>
            <person name="Ramos J.L."/>
            <person name="Gallego J.R."/>
            <person name="Llorente I."/>
            <person name="Martins Dos Santos V.A."/>
            <person name="Jensen O.N."/>
            <person name="Pelaez A.I."/>
            <person name="Sanchez J."/>
            <person name="Ferrer M."/>
        </authorList>
    </citation>
    <scope>NUCLEOTIDE SEQUENCE</scope>
</reference>
<organism evidence="9">
    <name type="scientific">mine drainage metagenome</name>
    <dbReference type="NCBI Taxonomy" id="410659"/>
    <lineage>
        <taxon>unclassified sequences</taxon>
        <taxon>metagenomes</taxon>
        <taxon>ecological metagenomes</taxon>
    </lineage>
</organism>
<comment type="subcellular location">
    <subcellularLocation>
        <location evidence="1">Cell membrane</location>
        <topology evidence="1">Multi-pass membrane protein</topology>
    </subcellularLocation>
</comment>
<feature type="transmembrane region" description="Helical" evidence="7">
    <location>
        <begin position="140"/>
        <end position="162"/>
    </location>
</feature>
<evidence type="ECO:0000256" key="3">
    <source>
        <dbReference type="ARBA" id="ARBA00022475"/>
    </source>
</evidence>
<comment type="caution">
    <text evidence="9">The sequence shown here is derived from an EMBL/GenBank/DDBJ whole genome shotgun (WGS) entry which is preliminary data.</text>
</comment>
<dbReference type="Gene3D" id="1.20.81.30">
    <property type="entry name" value="Type II secretion system (T2SS), domain F"/>
    <property type="match status" value="1"/>
</dbReference>
<sequence length="392" mass="43026">MGNPVSALLELLGSKSDVQAVSTQRTRRIGKLNELERVALYKYIGSRVRAGHAVGAAMQKLLGSEYIRKTSRMKAAIEVAIHKFSRGAKLAVALQAFIPSMEYMLILTGDQSGSLPDTLAQLSDSIIRDRKMRRSFRKSLVPSFMLLIFGVLAIFATALFIVPQYRGVLKPNEVHGFAAFVLATSTPTGLASLVALVLGSFTGLIWFTRAARTVDAPWRRWLENIPNSPLAFYRDWNSLLWIRMHLIMLRAGVMERDALALSIKSATPWLARRLMKVKQYIERDGKRLPEALISTYASTNFPAPLLIEEIAQSGDAADISGALEKALAVWEGEFVESAETSLRVFSGIIRFLVIALLFGIAGSIVSLVLGAMHQSVGRGLAVLGKPTGENLR</sequence>
<keyword evidence="5 7" id="KW-1133">Transmembrane helix</keyword>
<evidence type="ECO:0000259" key="8">
    <source>
        <dbReference type="Pfam" id="PF00482"/>
    </source>
</evidence>
<dbReference type="AlphaFoldDB" id="T1AP45"/>
<dbReference type="InterPro" id="IPR018076">
    <property type="entry name" value="T2SS_GspF_dom"/>
</dbReference>
<evidence type="ECO:0000256" key="6">
    <source>
        <dbReference type="ARBA" id="ARBA00023136"/>
    </source>
</evidence>
<evidence type="ECO:0000256" key="1">
    <source>
        <dbReference type="ARBA" id="ARBA00004651"/>
    </source>
</evidence>
<name>T1AP45_9ZZZZ</name>
<keyword evidence="3" id="KW-1003">Cell membrane</keyword>
<keyword evidence="6 7" id="KW-0472">Membrane</keyword>
<keyword evidence="4 7" id="KW-0812">Transmembrane</keyword>